<dbReference type="Gene3D" id="1.20.5.2280">
    <property type="match status" value="1"/>
</dbReference>
<dbReference type="SUPFAM" id="SSF57997">
    <property type="entry name" value="Tropomyosin"/>
    <property type="match status" value="1"/>
</dbReference>
<dbReference type="Proteomes" id="UP001383192">
    <property type="component" value="Unassembled WGS sequence"/>
</dbReference>
<reference evidence="2 3" key="1">
    <citation type="submission" date="2024-01" db="EMBL/GenBank/DDBJ databases">
        <title>A draft genome for a cacao thread blight-causing isolate of Paramarasmius palmivorus.</title>
        <authorList>
            <person name="Baruah I.K."/>
            <person name="Bukari Y."/>
            <person name="Amoako-Attah I."/>
            <person name="Meinhardt L.W."/>
            <person name="Bailey B.A."/>
            <person name="Cohen S.P."/>
        </authorList>
    </citation>
    <scope>NUCLEOTIDE SEQUENCE [LARGE SCALE GENOMIC DNA]</scope>
    <source>
        <strain evidence="2 3">GH-12</strain>
    </source>
</reference>
<accession>A0AAW0BNQ9</accession>
<keyword evidence="3" id="KW-1185">Reference proteome</keyword>
<sequence>MLNRNHYHPYQPAAGRRIYGPHVPLQPDVDAFVGAFFNSPHWLQFNQRLQSIEEQMGYVVERLEGLEERLANIEGKAEYIEEKVDSTDGGFEDFGGRLDEIRRSASLIEVMAARAHNRTCGDGSVARYVPGASSD</sequence>
<dbReference type="AlphaFoldDB" id="A0AAW0BNQ9"/>
<evidence type="ECO:0000313" key="2">
    <source>
        <dbReference type="EMBL" id="KAK7028115.1"/>
    </source>
</evidence>
<organism evidence="2 3">
    <name type="scientific">Paramarasmius palmivorus</name>
    <dbReference type="NCBI Taxonomy" id="297713"/>
    <lineage>
        <taxon>Eukaryota</taxon>
        <taxon>Fungi</taxon>
        <taxon>Dikarya</taxon>
        <taxon>Basidiomycota</taxon>
        <taxon>Agaricomycotina</taxon>
        <taxon>Agaricomycetes</taxon>
        <taxon>Agaricomycetidae</taxon>
        <taxon>Agaricales</taxon>
        <taxon>Marasmiineae</taxon>
        <taxon>Marasmiaceae</taxon>
        <taxon>Paramarasmius</taxon>
    </lineage>
</organism>
<protein>
    <submittedName>
        <fullName evidence="2">Uncharacterized protein</fullName>
    </submittedName>
</protein>
<comment type="caution">
    <text evidence="2">The sequence shown here is derived from an EMBL/GenBank/DDBJ whole genome shotgun (WGS) entry which is preliminary data.</text>
</comment>
<keyword evidence="1" id="KW-0175">Coiled coil</keyword>
<evidence type="ECO:0000313" key="3">
    <source>
        <dbReference type="Proteomes" id="UP001383192"/>
    </source>
</evidence>
<feature type="coiled-coil region" evidence="1">
    <location>
        <begin position="49"/>
        <end position="83"/>
    </location>
</feature>
<proteinExistence type="predicted"/>
<dbReference type="EMBL" id="JAYKXP010000090">
    <property type="protein sequence ID" value="KAK7028115.1"/>
    <property type="molecule type" value="Genomic_DNA"/>
</dbReference>
<name>A0AAW0BNQ9_9AGAR</name>
<gene>
    <name evidence="2" type="ORF">VNI00_014930</name>
</gene>
<evidence type="ECO:0000256" key="1">
    <source>
        <dbReference type="SAM" id="Coils"/>
    </source>
</evidence>